<organism evidence="3 4">
    <name type="scientific">Trichosporon asahii var. asahii (strain ATCC 90039 / CBS 2479 / JCM 2466 / KCTC 7840 / NBRC 103889/ NCYC 2677 / UAMH 7654)</name>
    <name type="common">Yeast</name>
    <dbReference type="NCBI Taxonomy" id="1186058"/>
    <lineage>
        <taxon>Eukaryota</taxon>
        <taxon>Fungi</taxon>
        <taxon>Dikarya</taxon>
        <taxon>Basidiomycota</taxon>
        <taxon>Agaricomycotina</taxon>
        <taxon>Tremellomycetes</taxon>
        <taxon>Trichosporonales</taxon>
        <taxon>Trichosporonaceae</taxon>
        <taxon>Trichosporon</taxon>
    </lineage>
</organism>
<evidence type="ECO:0000313" key="3">
    <source>
        <dbReference type="EMBL" id="EJT47087.1"/>
    </source>
</evidence>
<dbReference type="EMBL" id="ALBS01000263">
    <property type="protein sequence ID" value="EJT47087.1"/>
    <property type="molecule type" value="Genomic_DNA"/>
</dbReference>
<dbReference type="HOGENOM" id="CLU_074885_0_0_1"/>
<reference evidence="3 4" key="1">
    <citation type="journal article" date="2012" name="Eukaryot. Cell">
        <title>Draft genome sequence of CBS 2479, the standard type strain of Trichosporon asahii.</title>
        <authorList>
            <person name="Yang R.Y."/>
            <person name="Li H.T."/>
            <person name="Zhu H."/>
            <person name="Zhou G.P."/>
            <person name="Wang M."/>
            <person name="Wang L."/>
        </authorList>
    </citation>
    <scope>NUCLEOTIDE SEQUENCE [LARGE SCALE GENOMIC DNA]</scope>
    <source>
        <strain evidence="4">ATCC 90039 / CBS 2479 / JCM 2466 / KCTC 7840 / NCYC 2677 / UAMH 7654</strain>
    </source>
</reference>
<gene>
    <name evidence="3" type="ORF">A1Q1_04161</name>
</gene>
<accession>J6EWA8</accession>
<dbReference type="OrthoDB" id="4504960at2759"/>
<dbReference type="SUPFAM" id="SSF50911">
    <property type="entry name" value="Mannose 6-phosphate receptor domain"/>
    <property type="match status" value="1"/>
</dbReference>
<dbReference type="RefSeq" id="XP_014178013.1">
    <property type="nucleotide sequence ID" value="XM_014322538.1"/>
</dbReference>
<dbReference type="Gene3D" id="2.70.130.10">
    <property type="entry name" value="Mannose-6-phosphate receptor binding domain"/>
    <property type="match status" value="1"/>
</dbReference>
<keyword evidence="2" id="KW-0472">Membrane</keyword>
<dbReference type="AlphaFoldDB" id="J6EWA8"/>
<evidence type="ECO:0000313" key="4">
    <source>
        <dbReference type="Proteomes" id="UP000002748"/>
    </source>
</evidence>
<feature type="transmembrane region" description="Helical" evidence="2">
    <location>
        <begin position="164"/>
        <end position="185"/>
    </location>
</feature>
<dbReference type="GeneID" id="25987674"/>
<protein>
    <submittedName>
        <fullName evidence="3">Uncharacterized protein</fullName>
    </submittedName>
</protein>
<feature type="region of interest" description="Disordered" evidence="1">
    <location>
        <begin position="62"/>
        <end position="99"/>
    </location>
</feature>
<proteinExistence type="predicted"/>
<sequence length="303" mass="33718">MSDEKPDKPCTLTLADGTHFDLNPLSSAKQDYVANSGSNDTVYKLNVCRSVVSELWNVDDPDKVGGVVKREGGEHHGQHESDSRTHDSAADDVPRERVQVPAERERACLDGHQGAHGMAAASYRSPRLLAALPPGKDACHFFFEWPTHVACPTNRKNELENHHVWAFVGFLTVAIVSWFAGQTLYNRFKLGRRGMDQFPIPHFHKPSVQLPSFRGHGEEGGAPRPRWGVFKRRSQRNGYNHLRQDPDEEDRLAASRFSLDDDEEADVGAEVNAWRTPDVSGRASDENQRPSGSVGVHQGLVDL</sequence>
<dbReference type="GO" id="GO:0005770">
    <property type="term" value="C:late endosome"/>
    <property type="evidence" value="ECO:0007669"/>
    <property type="project" value="TreeGrafter"/>
</dbReference>
<evidence type="ECO:0000256" key="1">
    <source>
        <dbReference type="SAM" id="MobiDB-lite"/>
    </source>
</evidence>
<dbReference type="GO" id="GO:0000139">
    <property type="term" value="C:Golgi membrane"/>
    <property type="evidence" value="ECO:0007669"/>
    <property type="project" value="UniProtKB-SubCell"/>
</dbReference>
<keyword evidence="2" id="KW-0812">Transmembrane</keyword>
<dbReference type="InterPro" id="IPR009011">
    <property type="entry name" value="Man6P_isomerase_rcpt-bd_dom_sf"/>
</dbReference>
<name>J6EWA8_TRIAS</name>
<dbReference type="GO" id="GO:0007034">
    <property type="term" value="P:vacuolar transport"/>
    <property type="evidence" value="ECO:0007669"/>
    <property type="project" value="TreeGrafter"/>
</dbReference>
<keyword evidence="2" id="KW-1133">Transmembrane helix</keyword>
<dbReference type="PANTHER" id="PTHR15071">
    <property type="entry name" value="MANNOSE-6-PHOSPHATE RECEPTOR FAMILY MEMBER"/>
    <property type="match status" value="1"/>
</dbReference>
<dbReference type="PANTHER" id="PTHR15071:SF0">
    <property type="entry name" value="MANNOSE 6-PHOSPHATE RECEPTOR-LIKE PROTEIN 1"/>
    <property type="match status" value="1"/>
</dbReference>
<feature type="region of interest" description="Disordered" evidence="1">
    <location>
        <begin position="257"/>
        <end position="303"/>
    </location>
</feature>
<dbReference type="Proteomes" id="UP000002748">
    <property type="component" value="Unassembled WGS sequence"/>
</dbReference>
<comment type="caution">
    <text evidence="3">The sequence shown here is derived from an EMBL/GenBank/DDBJ whole genome shotgun (WGS) entry which is preliminary data.</text>
</comment>
<evidence type="ECO:0000256" key="2">
    <source>
        <dbReference type="SAM" id="Phobius"/>
    </source>
</evidence>
<dbReference type="KEGG" id="tasa:A1Q1_04161"/>
<feature type="region of interest" description="Disordered" evidence="1">
    <location>
        <begin position="206"/>
        <end position="229"/>
    </location>
</feature>
<dbReference type="VEuPathDB" id="FungiDB:A1Q1_04161"/>